<reference evidence="2" key="1">
    <citation type="submission" date="2018-05" db="EMBL/GenBank/DDBJ databases">
        <authorList>
            <person name="Lanie J.A."/>
            <person name="Ng W.-L."/>
            <person name="Kazmierczak K.M."/>
            <person name="Andrzejewski T.M."/>
            <person name="Davidsen T.M."/>
            <person name="Wayne K.J."/>
            <person name="Tettelin H."/>
            <person name="Glass J.I."/>
            <person name="Rusch D."/>
            <person name="Podicherti R."/>
            <person name="Tsui H.-C.T."/>
            <person name="Winkler M.E."/>
        </authorList>
    </citation>
    <scope>NUCLEOTIDE SEQUENCE</scope>
</reference>
<evidence type="ECO:0000313" key="2">
    <source>
        <dbReference type="EMBL" id="SVD29904.1"/>
    </source>
</evidence>
<feature type="transmembrane region" description="Helical" evidence="1">
    <location>
        <begin position="29"/>
        <end position="52"/>
    </location>
</feature>
<gene>
    <name evidence="2" type="ORF">METZ01_LOCUS382758</name>
</gene>
<dbReference type="AlphaFoldDB" id="A0A382U6H5"/>
<accession>A0A382U6H5</accession>
<proteinExistence type="predicted"/>
<dbReference type="EMBL" id="UINC01141894">
    <property type="protein sequence ID" value="SVD29904.1"/>
    <property type="molecule type" value="Genomic_DNA"/>
</dbReference>
<name>A0A382U6H5_9ZZZZ</name>
<keyword evidence="1" id="KW-1133">Transmembrane helix</keyword>
<keyword evidence="1" id="KW-0812">Transmembrane</keyword>
<organism evidence="2">
    <name type="scientific">marine metagenome</name>
    <dbReference type="NCBI Taxonomy" id="408172"/>
    <lineage>
        <taxon>unclassified sequences</taxon>
        <taxon>metagenomes</taxon>
        <taxon>ecological metagenomes</taxon>
    </lineage>
</organism>
<evidence type="ECO:0000256" key="1">
    <source>
        <dbReference type="SAM" id="Phobius"/>
    </source>
</evidence>
<feature type="transmembrane region" description="Helical" evidence="1">
    <location>
        <begin position="59"/>
        <end position="76"/>
    </location>
</feature>
<sequence>IGVAVAGLGGLVGIMSATGDENNLTVAKGGLIGATAGFLVGTALGTIGLAIFDFKIPRLTLAAPMLAGGGVMLYSLSKSPDNPPVQLMKSTAMGVTAGLMLGLPIDYIRG</sequence>
<keyword evidence="1" id="KW-0472">Membrane</keyword>
<protein>
    <submittedName>
        <fullName evidence="2">Uncharacterized protein</fullName>
    </submittedName>
</protein>
<feature type="transmembrane region" description="Helical" evidence="1">
    <location>
        <begin position="88"/>
        <end position="108"/>
    </location>
</feature>
<feature type="non-terminal residue" evidence="2">
    <location>
        <position position="1"/>
    </location>
</feature>